<dbReference type="SUPFAM" id="SSF50249">
    <property type="entry name" value="Nucleic acid-binding proteins"/>
    <property type="match status" value="1"/>
</dbReference>
<dbReference type="InterPro" id="IPR003717">
    <property type="entry name" value="RecO"/>
</dbReference>
<evidence type="ECO:0000256" key="6">
    <source>
        <dbReference type="ARBA" id="ARBA00033409"/>
    </source>
</evidence>
<dbReference type="HAMAP" id="MF_00201">
    <property type="entry name" value="RecO"/>
    <property type="match status" value="1"/>
</dbReference>
<dbReference type="Proteomes" id="UP001589776">
    <property type="component" value="Unassembled WGS sequence"/>
</dbReference>
<evidence type="ECO:0000256" key="3">
    <source>
        <dbReference type="ARBA" id="ARBA00022763"/>
    </source>
</evidence>
<gene>
    <name evidence="7 9" type="primary">recO</name>
    <name evidence="9" type="ORF">ACFFK0_28290</name>
</gene>
<evidence type="ECO:0000256" key="1">
    <source>
        <dbReference type="ARBA" id="ARBA00007452"/>
    </source>
</evidence>
<dbReference type="InterPro" id="IPR037278">
    <property type="entry name" value="ARFGAP/RecO"/>
</dbReference>
<comment type="similarity">
    <text evidence="1 7">Belongs to the RecO family.</text>
</comment>
<evidence type="ECO:0000256" key="5">
    <source>
        <dbReference type="ARBA" id="ARBA00023204"/>
    </source>
</evidence>
<evidence type="ECO:0000256" key="4">
    <source>
        <dbReference type="ARBA" id="ARBA00023172"/>
    </source>
</evidence>
<dbReference type="Gene3D" id="1.20.1440.120">
    <property type="entry name" value="Recombination protein O, C-terminal domain"/>
    <property type="match status" value="1"/>
</dbReference>
<dbReference type="Gene3D" id="2.40.50.140">
    <property type="entry name" value="Nucleic acid-binding proteins"/>
    <property type="match status" value="1"/>
</dbReference>
<comment type="function">
    <text evidence="7">Involved in DNA repair and RecF pathway recombination.</text>
</comment>
<protein>
    <recommendedName>
        <fullName evidence="2 7">DNA repair protein RecO</fullName>
    </recommendedName>
    <alternativeName>
        <fullName evidence="6 7">Recombination protein O</fullName>
    </alternativeName>
</protein>
<reference evidence="9 10" key="1">
    <citation type="submission" date="2024-09" db="EMBL/GenBank/DDBJ databases">
        <authorList>
            <person name="Sun Q."/>
            <person name="Mori K."/>
        </authorList>
    </citation>
    <scope>NUCLEOTIDE SEQUENCE [LARGE SCALE GENOMIC DNA]</scope>
    <source>
        <strain evidence="9 10">CCM 7759</strain>
    </source>
</reference>
<dbReference type="InterPro" id="IPR022572">
    <property type="entry name" value="DNA_rep/recomb_RecO_N"/>
</dbReference>
<dbReference type="RefSeq" id="WP_377474346.1">
    <property type="nucleotide sequence ID" value="NZ_JBHLWN010000117.1"/>
</dbReference>
<dbReference type="SUPFAM" id="SSF57863">
    <property type="entry name" value="ArfGap/RecO-like zinc finger"/>
    <property type="match status" value="1"/>
</dbReference>
<evidence type="ECO:0000313" key="10">
    <source>
        <dbReference type="Proteomes" id="UP001589776"/>
    </source>
</evidence>
<proteinExistence type="inferred from homology"/>
<keyword evidence="3 7" id="KW-0227">DNA damage</keyword>
<dbReference type="PANTHER" id="PTHR33991:SF1">
    <property type="entry name" value="DNA REPAIR PROTEIN RECO"/>
    <property type="match status" value="1"/>
</dbReference>
<evidence type="ECO:0000313" key="9">
    <source>
        <dbReference type="EMBL" id="MFC0216302.1"/>
    </source>
</evidence>
<comment type="caution">
    <text evidence="9">The sequence shown here is derived from an EMBL/GenBank/DDBJ whole genome shotgun (WGS) entry which is preliminary data.</text>
</comment>
<dbReference type="Pfam" id="PF02565">
    <property type="entry name" value="RecO_C"/>
    <property type="match status" value="1"/>
</dbReference>
<sequence length="249" mass="27179">MLHTVQGIVLRTTDYGEGNKIVRLLTREAGKVGVMARGAKKLNSRLGAASQAFTRGEYVYFRTSGLGTLSSAEIADAHHGLREDLMKSAYAAYMAEMVDRMLEDGDGSAVLFDQLAAALTAIEENKDAQIVVHIFELRMLMLAGYMPVLDTCVSCGSSSGPAAFSPQLGGTLCPNCLFKDPRGVPLTEAAWKLLRMFVGIDIRRLGATTVKPETKAVLKSILRAYMDTHIGVNWKARSFLDQMEKYPLP</sequence>
<dbReference type="Pfam" id="PF11967">
    <property type="entry name" value="RecO_N"/>
    <property type="match status" value="1"/>
</dbReference>
<dbReference type="NCBIfam" id="TIGR00613">
    <property type="entry name" value="reco"/>
    <property type="match status" value="1"/>
</dbReference>
<keyword evidence="5 7" id="KW-0234">DNA repair</keyword>
<dbReference type="InterPro" id="IPR012340">
    <property type="entry name" value="NA-bd_OB-fold"/>
</dbReference>
<dbReference type="PANTHER" id="PTHR33991">
    <property type="entry name" value="DNA REPAIR PROTEIN RECO"/>
    <property type="match status" value="1"/>
</dbReference>
<accession>A0ABV6DUJ6</accession>
<evidence type="ECO:0000259" key="8">
    <source>
        <dbReference type="Pfam" id="PF11967"/>
    </source>
</evidence>
<evidence type="ECO:0000256" key="2">
    <source>
        <dbReference type="ARBA" id="ARBA00021310"/>
    </source>
</evidence>
<name>A0ABV6DUJ6_9BACL</name>
<dbReference type="EMBL" id="JBHLWN010000117">
    <property type="protein sequence ID" value="MFC0216302.1"/>
    <property type="molecule type" value="Genomic_DNA"/>
</dbReference>
<keyword evidence="10" id="KW-1185">Reference proteome</keyword>
<evidence type="ECO:0000256" key="7">
    <source>
        <dbReference type="HAMAP-Rule" id="MF_00201"/>
    </source>
</evidence>
<feature type="domain" description="DNA replication/recombination mediator RecO N-terminal" evidence="8">
    <location>
        <begin position="1"/>
        <end position="76"/>
    </location>
</feature>
<keyword evidence="4 7" id="KW-0233">DNA recombination</keyword>
<organism evidence="9 10">
    <name type="scientific">Paenibacillus chartarius</name>
    <dbReference type="NCBI Taxonomy" id="747481"/>
    <lineage>
        <taxon>Bacteria</taxon>
        <taxon>Bacillati</taxon>
        <taxon>Bacillota</taxon>
        <taxon>Bacilli</taxon>
        <taxon>Bacillales</taxon>
        <taxon>Paenibacillaceae</taxon>
        <taxon>Paenibacillus</taxon>
    </lineage>
</organism>
<dbReference type="InterPro" id="IPR042242">
    <property type="entry name" value="RecO_C"/>
</dbReference>